<feature type="transmembrane region" description="Helical" evidence="1">
    <location>
        <begin position="83"/>
        <end position="106"/>
    </location>
</feature>
<keyword evidence="3" id="KW-1185">Reference proteome</keyword>
<dbReference type="OrthoDB" id="1345503at2"/>
<dbReference type="EMBL" id="PXOQ01000007">
    <property type="protein sequence ID" value="PSG90239.1"/>
    <property type="molecule type" value="Genomic_DNA"/>
</dbReference>
<feature type="transmembrane region" description="Helical" evidence="1">
    <location>
        <begin position="151"/>
        <end position="172"/>
    </location>
</feature>
<evidence type="ECO:0000313" key="2">
    <source>
        <dbReference type="EMBL" id="PSG90239.1"/>
    </source>
</evidence>
<dbReference type="RefSeq" id="WP_106462379.1">
    <property type="nucleotide sequence ID" value="NZ_PXOQ01000007.1"/>
</dbReference>
<gene>
    <name evidence="2" type="ORF">C7H52_02875</name>
</gene>
<feature type="transmembrane region" description="Helical" evidence="1">
    <location>
        <begin position="184"/>
        <end position="206"/>
    </location>
</feature>
<comment type="caution">
    <text evidence="2">The sequence shown here is derived from an EMBL/GenBank/DDBJ whole genome shotgun (WGS) entry which is preliminary data.</text>
</comment>
<dbReference type="AlphaFoldDB" id="A0A2T1NCU4"/>
<proteinExistence type="predicted"/>
<organism evidence="2 3">
    <name type="scientific">Aurantibacter aestuarii</name>
    <dbReference type="NCBI Taxonomy" id="1266046"/>
    <lineage>
        <taxon>Bacteria</taxon>
        <taxon>Pseudomonadati</taxon>
        <taxon>Bacteroidota</taxon>
        <taxon>Flavobacteriia</taxon>
        <taxon>Flavobacteriales</taxon>
        <taxon>Flavobacteriaceae</taxon>
        <taxon>Aurantibacter</taxon>
    </lineage>
</organism>
<reference evidence="2 3" key="1">
    <citation type="submission" date="2018-03" db="EMBL/GenBank/DDBJ databases">
        <title>Mesoflavibacter sp. HG37 and Mesoflavibacter sp. HG96 sp.nov., two marine bacteria isolated from seawater of Western Pacific Ocean.</title>
        <authorList>
            <person name="Cheng H."/>
            <person name="Wu Y.-H."/>
            <person name="Guo L.-L."/>
            <person name="Xu X.-W."/>
        </authorList>
    </citation>
    <scope>NUCLEOTIDE SEQUENCE [LARGE SCALE GENOMIC DNA]</scope>
    <source>
        <strain evidence="2 3">KCTC 32269</strain>
    </source>
</reference>
<keyword evidence="1" id="KW-0472">Membrane</keyword>
<evidence type="ECO:0000256" key="1">
    <source>
        <dbReference type="SAM" id="Phobius"/>
    </source>
</evidence>
<dbReference type="Proteomes" id="UP000238426">
    <property type="component" value="Unassembled WGS sequence"/>
</dbReference>
<name>A0A2T1NCU4_9FLAO</name>
<protein>
    <submittedName>
        <fullName evidence="2">Uncharacterized protein</fullName>
    </submittedName>
</protein>
<keyword evidence="1" id="KW-1133">Transmembrane helix</keyword>
<sequence>MNKLTPENIKFIDNYLVKADVIYLDIRVEMIDHIATALESRMQTKNEDFYNAFKDYMVEHKKSLIKSDKKHRKSIRKDIIKQILKKTISIQAFLVFCIAFMTQLYLNNNHHFFEDNYFFSYYGLLMLGCFFATKYLNFFFSKPKIDYSLKYSAISIMASVLVISYYSLSILFRIVNRVFDKTVLIVFLSVFIVLLFNSFCVLNNYINKYKKQYYFL</sequence>
<keyword evidence="1" id="KW-0812">Transmembrane</keyword>
<accession>A0A2T1NCU4</accession>
<evidence type="ECO:0000313" key="3">
    <source>
        <dbReference type="Proteomes" id="UP000238426"/>
    </source>
</evidence>
<feature type="transmembrane region" description="Helical" evidence="1">
    <location>
        <begin position="118"/>
        <end position="139"/>
    </location>
</feature>